<proteinExistence type="predicted"/>
<accession>A0A6P1Y1Z5</accession>
<dbReference type="InterPro" id="IPR044000">
    <property type="entry name" value="Phage_tube_2"/>
</dbReference>
<evidence type="ECO:0000313" key="2">
    <source>
        <dbReference type="Proteomes" id="UP000464374"/>
    </source>
</evidence>
<dbReference type="Pfam" id="PF18906">
    <property type="entry name" value="Phage_tube_2"/>
    <property type="match status" value="1"/>
</dbReference>
<reference evidence="1 2" key="1">
    <citation type="submission" date="2020-01" db="EMBL/GenBank/DDBJ databases">
        <title>Complete genome sequence of a human oral phylogroup 1 Treponema sp. strain ATCC 700766, originally isolated from periodontitis dental plaque.</title>
        <authorList>
            <person name="Chan Y."/>
            <person name="Huo Y.-B."/>
            <person name="Yu X.-L."/>
            <person name="Zeng H."/>
            <person name="Leung W.-K."/>
            <person name="Watt R.M."/>
        </authorList>
    </citation>
    <scope>NUCLEOTIDE SEQUENCE [LARGE SCALE GENOMIC DNA]</scope>
    <source>
        <strain evidence="1 2">OMZ 804</strain>
    </source>
</reference>
<organism evidence="1 2">
    <name type="scientific">Treponema vincentii</name>
    <dbReference type="NCBI Taxonomy" id="69710"/>
    <lineage>
        <taxon>Bacteria</taxon>
        <taxon>Pseudomonadati</taxon>
        <taxon>Spirochaetota</taxon>
        <taxon>Spirochaetia</taxon>
        <taxon>Spirochaetales</taxon>
        <taxon>Treponemataceae</taxon>
        <taxon>Treponema</taxon>
    </lineage>
</organism>
<evidence type="ECO:0000313" key="1">
    <source>
        <dbReference type="EMBL" id="QHX43595.1"/>
    </source>
</evidence>
<dbReference type="AlphaFoldDB" id="A0A6P1Y1Z5"/>
<name>A0A6P1Y1Z5_9SPIR</name>
<dbReference type="KEGG" id="trz:GWP43_09275"/>
<dbReference type="EMBL" id="CP048020">
    <property type="protein sequence ID" value="QHX43595.1"/>
    <property type="molecule type" value="Genomic_DNA"/>
</dbReference>
<protein>
    <submittedName>
        <fullName evidence="1">Uncharacterized protein</fullName>
    </submittedName>
</protein>
<gene>
    <name evidence="1" type="ORF">GWP43_09275</name>
</gene>
<dbReference type="RefSeq" id="WP_162663910.1">
    <property type="nucleotide sequence ID" value="NZ_CP048020.1"/>
</dbReference>
<dbReference type="Proteomes" id="UP000464374">
    <property type="component" value="Chromosome"/>
</dbReference>
<sequence>MINGNSLIVQIGKETQYGEVPQPARQIKVANESIKPTYNKKDEGLLTGGKATGRKETMSLKTEGSISTLARPDDVGLFLLAGLGNEGEVEKVAGKENVYKHTFTAIGNEETDILPSLCFFINRKTKNFTYNGVKIASMSFSASPEDYLKLDITLQGKDEGSTSQVTTLQTSPLKAFKFRHGKVYVQGSEIADVTSIKLDYNNGLDGALQTTGTGLYFLEPQAGTREIKADVEMLYTRDTETLREKFYKTDDTAKIELVFTSDEIIEDDTPYSLKFTIPCNQVTESNANFGDAGSIKQTMSFSALENGVDELITVELVNSYQQKY</sequence>